<gene>
    <name evidence="2" type="primary">gb06596</name>
    <name evidence="2" type="ORF">PR202_gb06596</name>
</gene>
<protein>
    <submittedName>
        <fullName evidence="2">Uncharacterized protein</fullName>
    </submittedName>
</protein>
<feature type="region of interest" description="Disordered" evidence="1">
    <location>
        <begin position="1"/>
        <end position="134"/>
    </location>
</feature>
<dbReference type="AlphaFoldDB" id="A0AAV5E886"/>
<dbReference type="Proteomes" id="UP001054889">
    <property type="component" value="Unassembled WGS sequence"/>
</dbReference>
<feature type="compositionally biased region" description="Basic and acidic residues" evidence="1">
    <location>
        <begin position="100"/>
        <end position="119"/>
    </location>
</feature>
<keyword evidence="3" id="KW-1185">Reference proteome</keyword>
<feature type="compositionally biased region" description="Basic residues" evidence="1">
    <location>
        <begin position="1"/>
        <end position="13"/>
    </location>
</feature>
<evidence type="ECO:0000313" key="3">
    <source>
        <dbReference type="Proteomes" id="UP001054889"/>
    </source>
</evidence>
<feature type="compositionally biased region" description="Basic and acidic residues" evidence="1">
    <location>
        <begin position="46"/>
        <end position="60"/>
    </location>
</feature>
<proteinExistence type="predicted"/>
<sequence>MGPRSRRFPHRRRWVEGGLVRRRGRGRRRAGGTEAGTAAAEEAAEVGDRTGRDAVGEAGRRGSGARSSRGRGRRRRGSATDNPCGDEAGQGSAPRSRILGGKEGKRRMDGASRRFEKLSGPKGQSGAPLQEVEDGKSRLVIDRHAGFGCFASQPLEERKASQKRTRAE</sequence>
<comment type="caution">
    <text evidence="2">The sequence shown here is derived from an EMBL/GenBank/DDBJ whole genome shotgun (WGS) entry which is preliminary data.</text>
</comment>
<dbReference type="EMBL" id="BQKI01000074">
    <property type="protein sequence ID" value="GJN19329.1"/>
    <property type="molecule type" value="Genomic_DNA"/>
</dbReference>
<organism evidence="2 3">
    <name type="scientific">Eleusine coracana subsp. coracana</name>
    <dbReference type="NCBI Taxonomy" id="191504"/>
    <lineage>
        <taxon>Eukaryota</taxon>
        <taxon>Viridiplantae</taxon>
        <taxon>Streptophyta</taxon>
        <taxon>Embryophyta</taxon>
        <taxon>Tracheophyta</taxon>
        <taxon>Spermatophyta</taxon>
        <taxon>Magnoliopsida</taxon>
        <taxon>Liliopsida</taxon>
        <taxon>Poales</taxon>
        <taxon>Poaceae</taxon>
        <taxon>PACMAD clade</taxon>
        <taxon>Chloridoideae</taxon>
        <taxon>Cynodonteae</taxon>
        <taxon>Eleusininae</taxon>
        <taxon>Eleusine</taxon>
    </lineage>
</organism>
<feature type="compositionally biased region" description="Basic residues" evidence="1">
    <location>
        <begin position="68"/>
        <end position="77"/>
    </location>
</feature>
<name>A0AAV5E886_ELECO</name>
<evidence type="ECO:0000256" key="1">
    <source>
        <dbReference type="SAM" id="MobiDB-lite"/>
    </source>
</evidence>
<feature type="compositionally biased region" description="Basic residues" evidence="1">
    <location>
        <begin position="20"/>
        <end position="30"/>
    </location>
</feature>
<reference evidence="2" key="1">
    <citation type="journal article" date="2018" name="DNA Res.">
        <title>Multiple hybrid de novo genome assembly of finger millet, an orphan allotetraploid crop.</title>
        <authorList>
            <person name="Hatakeyama M."/>
            <person name="Aluri S."/>
            <person name="Balachadran M.T."/>
            <person name="Sivarajan S.R."/>
            <person name="Patrignani A."/>
            <person name="Gruter S."/>
            <person name="Poveda L."/>
            <person name="Shimizu-Inatsugi R."/>
            <person name="Baeten J."/>
            <person name="Francoijs K.J."/>
            <person name="Nataraja K.N."/>
            <person name="Reddy Y.A.N."/>
            <person name="Phadnis S."/>
            <person name="Ravikumar R.L."/>
            <person name="Schlapbach R."/>
            <person name="Sreeman S.M."/>
            <person name="Shimizu K.K."/>
        </authorList>
    </citation>
    <scope>NUCLEOTIDE SEQUENCE</scope>
</reference>
<evidence type="ECO:0000313" key="2">
    <source>
        <dbReference type="EMBL" id="GJN19329.1"/>
    </source>
</evidence>
<accession>A0AAV5E886</accession>
<reference evidence="2" key="2">
    <citation type="submission" date="2021-12" db="EMBL/GenBank/DDBJ databases">
        <title>Resequencing data analysis of finger millet.</title>
        <authorList>
            <person name="Hatakeyama M."/>
            <person name="Aluri S."/>
            <person name="Balachadran M.T."/>
            <person name="Sivarajan S.R."/>
            <person name="Poveda L."/>
            <person name="Shimizu-Inatsugi R."/>
            <person name="Schlapbach R."/>
            <person name="Sreeman S.M."/>
            <person name="Shimizu K.K."/>
        </authorList>
    </citation>
    <scope>NUCLEOTIDE SEQUENCE</scope>
</reference>